<sequence length="232" mass="25676">MSAVVWKSFIAPDLLEIAPNGRKVAFHTIPGSGWWRTGQQHSSDGGFVGVESAKPLEDVESFKIEASLKIKGADVQPLLYSVLIYTPPPHSDQGCLLLYVTDTLWLKAGLEHVNGKIRVSCVVTDPYADWSLDPAEVDTDYKQPHKFAIDIMKQEQEPLPLIRISYNDRVLREVPAFGLTQGQMERKLRVGLMGCSPMSNGCMVHFDDISIEGAIERPSTGFNCFEASAKLV</sequence>
<dbReference type="AlphaFoldDB" id="A0A8K0NP84"/>
<organism evidence="1 2">
    <name type="scientific">Filobasidium floriforme</name>
    <dbReference type="NCBI Taxonomy" id="5210"/>
    <lineage>
        <taxon>Eukaryota</taxon>
        <taxon>Fungi</taxon>
        <taxon>Dikarya</taxon>
        <taxon>Basidiomycota</taxon>
        <taxon>Agaricomycotina</taxon>
        <taxon>Tremellomycetes</taxon>
        <taxon>Filobasidiales</taxon>
        <taxon>Filobasidiaceae</taxon>
        <taxon>Filobasidium</taxon>
    </lineage>
</organism>
<dbReference type="PANTHER" id="PTHR35332">
    <property type="entry name" value="REGULATION OF ENOLASE PROTEIN 1"/>
    <property type="match status" value="1"/>
</dbReference>
<gene>
    <name evidence="1" type="ORF">FFLO_04461</name>
</gene>
<evidence type="ECO:0000313" key="1">
    <source>
        <dbReference type="EMBL" id="KAG7531283.1"/>
    </source>
</evidence>
<accession>A0A8K0NP84</accession>
<evidence type="ECO:0000313" key="2">
    <source>
        <dbReference type="Proteomes" id="UP000812966"/>
    </source>
</evidence>
<reference evidence="1" key="1">
    <citation type="submission" date="2020-04" db="EMBL/GenBank/DDBJ databases">
        <title>Analysis of mating type loci in Filobasidium floriforme.</title>
        <authorList>
            <person name="Nowrousian M."/>
        </authorList>
    </citation>
    <scope>NUCLEOTIDE SEQUENCE</scope>
    <source>
        <strain evidence="1">CBS 6242</strain>
    </source>
</reference>
<keyword evidence="2" id="KW-1185">Reference proteome</keyword>
<dbReference type="EMBL" id="JABELV010000095">
    <property type="protein sequence ID" value="KAG7531283.1"/>
    <property type="molecule type" value="Genomic_DNA"/>
</dbReference>
<name>A0A8K0NP84_9TREE</name>
<proteinExistence type="predicted"/>
<comment type="caution">
    <text evidence="1">The sequence shown here is derived from an EMBL/GenBank/DDBJ whole genome shotgun (WGS) entry which is preliminary data.</text>
</comment>
<dbReference type="Pfam" id="PF07081">
    <property type="entry name" value="DUF1349"/>
    <property type="match status" value="1"/>
</dbReference>
<dbReference type="InterPro" id="IPR009784">
    <property type="entry name" value="DUF1349"/>
</dbReference>
<dbReference type="Gene3D" id="2.60.120.200">
    <property type="match status" value="1"/>
</dbReference>
<dbReference type="Proteomes" id="UP000812966">
    <property type="component" value="Unassembled WGS sequence"/>
</dbReference>
<dbReference type="PANTHER" id="PTHR35332:SF2">
    <property type="entry name" value="REGULATION OF ENOLASE PROTEIN 1"/>
    <property type="match status" value="1"/>
</dbReference>
<protein>
    <submittedName>
        <fullName evidence="1">Uncharacterized protein</fullName>
    </submittedName>
</protein>